<comment type="caution">
    <text evidence="3">The sequence shown here is derived from an EMBL/GenBank/DDBJ whole genome shotgun (WGS) entry which is preliminary data.</text>
</comment>
<comment type="similarity">
    <text evidence="1">Belongs to the LytR/CpsA/Psr (LCP) family.</text>
</comment>
<evidence type="ECO:0000256" key="1">
    <source>
        <dbReference type="ARBA" id="ARBA00006068"/>
    </source>
</evidence>
<dbReference type="Proteomes" id="UP000490800">
    <property type="component" value="Unassembled WGS sequence"/>
</dbReference>
<dbReference type="InterPro" id="IPR004474">
    <property type="entry name" value="LytR_CpsA_psr"/>
</dbReference>
<reference evidence="3 4" key="1">
    <citation type="journal article" date="2019" name="Microorganisms">
        <title>Paenibacillus lutrae sp. nov., A Chitinolytic Species Isolated from A River Otter in Castril Natural Park, Granada, Spain.</title>
        <authorList>
            <person name="Rodriguez M."/>
            <person name="Reina J.C."/>
            <person name="Bejar V."/>
            <person name="Llamas I."/>
        </authorList>
    </citation>
    <scope>NUCLEOTIDE SEQUENCE [LARGE SCALE GENOMIC DNA]</scope>
    <source>
        <strain evidence="3 4">N10</strain>
    </source>
</reference>
<dbReference type="PANTHER" id="PTHR33392:SF6">
    <property type="entry name" value="POLYISOPRENYL-TEICHOIC ACID--PEPTIDOGLYCAN TEICHOIC ACID TRANSFERASE TAGU"/>
    <property type="match status" value="1"/>
</dbReference>
<dbReference type="RefSeq" id="WP_157333786.1">
    <property type="nucleotide sequence ID" value="NZ_RHLK01000002.1"/>
</dbReference>
<proteinExistence type="inferred from homology"/>
<protein>
    <submittedName>
        <fullName evidence="3">LytR family transcriptional regulator</fullName>
    </submittedName>
</protein>
<feature type="domain" description="Cell envelope-related transcriptional attenuator" evidence="2">
    <location>
        <begin position="80"/>
        <end position="228"/>
    </location>
</feature>
<dbReference type="OrthoDB" id="27330at2"/>
<evidence type="ECO:0000313" key="3">
    <source>
        <dbReference type="EMBL" id="MVO98672.1"/>
    </source>
</evidence>
<name>A0A7X3JY64_9BACL</name>
<dbReference type="Gene3D" id="3.40.630.190">
    <property type="entry name" value="LCP protein"/>
    <property type="match status" value="1"/>
</dbReference>
<dbReference type="PANTHER" id="PTHR33392">
    <property type="entry name" value="POLYISOPRENYL-TEICHOIC ACID--PEPTIDOGLYCAN TEICHOIC ACID TRANSFERASE TAGU"/>
    <property type="match status" value="1"/>
</dbReference>
<dbReference type="Pfam" id="PF03816">
    <property type="entry name" value="LytR_cpsA_psr"/>
    <property type="match status" value="1"/>
</dbReference>
<accession>A0A7X3JY64</accession>
<dbReference type="InterPro" id="IPR050922">
    <property type="entry name" value="LytR/CpsA/Psr_CW_biosynth"/>
</dbReference>
<sequence>MKKWKAAALGVIIVGGVAGGWAYWSLDPARHFENKELPVLAQPDPNTVSTPEPAQTAKPDMKSFNILILGVDSLGTEPSRSDVMMAVHVIPSERKVNIVSLPRDTRVSIKGVGYTKINHAHILGESKGGNKEGTLMATQTVSDFLGVPINYYAKTNFEGFKRIVDKVGGVELKLDKDLYLKWQNATIPKGTRIFDGDMALKVVRERYGAEGGDFARQEEQSKVLRSIAIGLLQPQKVPQLATLLPSLRQDILDTNFTDADLISLAWLFNGIGDDNFRYAQLPGRSGREIDSLVGSNLSFWIPDAEGVKKIKEDYF</sequence>
<keyword evidence="4" id="KW-1185">Reference proteome</keyword>
<evidence type="ECO:0000259" key="2">
    <source>
        <dbReference type="Pfam" id="PF03816"/>
    </source>
</evidence>
<dbReference type="NCBIfam" id="TIGR00350">
    <property type="entry name" value="lytR_cpsA_psr"/>
    <property type="match status" value="1"/>
</dbReference>
<organism evidence="3 4">
    <name type="scientific">Paenibacillus lutrae</name>
    <dbReference type="NCBI Taxonomy" id="2078573"/>
    <lineage>
        <taxon>Bacteria</taxon>
        <taxon>Bacillati</taxon>
        <taxon>Bacillota</taxon>
        <taxon>Bacilli</taxon>
        <taxon>Bacillales</taxon>
        <taxon>Paenibacillaceae</taxon>
        <taxon>Paenibacillus</taxon>
    </lineage>
</organism>
<dbReference type="AlphaFoldDB" id="A0A7X3JY64"/>
<evidence type="ECO:0000313" key="4">
    <source>
        <dbReference type="Proteomes" id="UP000490800"/>
    </source>
</evidence>
<dbReference type="EMBL" id="RHLK01000002">
    <property type="protein sequence ID" value="MVO98672.1"/>
    <property type="molecule type" value="Genomic_DNA"/>
</dbReference>
<gene>
    <name evidence="3" type="ORF">EDM21_03920</name>
</gene>